<dbReference type="PIRSF" id="PIRSF004862">
    <property type="entry name" value="FliF"/>
    <property type="match status" value="1"/>
</dbReference>
<feature type="transmembrane region" description="Helical" evidence="11">
    <location>
        <begin position="444"/>
        <end position="465"/>
    </location>
</feature>
<feature type="transmembrane region" description="Helical" evidence="11">
    <location>
        <begin position="34"/>
        <end position="55"/>
    </location>
</feature>
<organism evidence="14 15">
    <name type="scientific">Rhodomicrobium vannielii (strain ATCC 17100 / DSM 162 / LMG 4299 / NCIMB 10020 / ATH 3.1.1)</name>
    <dbReference type="NCBI Taxonomy" id="648757"/>
    <lineage>
        <taxon>Bacteria</taxon>
        <taxon>Pseudomonadati</taxon>
        <taxon>Pseudomonadota</taxon>
        <taxon>Alphaproteobacteria</taxon>
        <taxon>Hyphomicrobiales</taxon>
        <taxon>Hyphomicrobiaceae</taxon>
        <taxon>Rhodomicrobium</taxon>
    </lineage>
</organism>
<feature type="region of interest" description="Disordered" evidence="10">
    <location>
        <begin position="500"/>
        <end position="527"/>
    </location>
</feature>
<keyword evidence="4" id="KW-1003">Cell membrane</keyword>
<dbReference type="Pfam" id="PF08345">
    <property type="entry name" value="YscJ_FliF_C"/>
    <property type="match status" value="1"/>
</dbReference>
<evidence type="ECO:0000256" key="4">
    <source>
        <dbReference type="ARBA" id="ARBA00022475"/>
    </source>
</evidence>
<keyword evidence="15" id="KW-1185">Reference proteome</keyword>
<feature type="compositionally biased region" description="Basic and acidic residues" evidence="10">
    <location>
        <begin position="291"/>
        <end position="303"/>
    </location>
</feature>
<evidence type="ECO:0000256" key="3">
    <source>
        <dbReference type="ARBA" id="ARBA00007971"/>
    </source>
</evidence>
<gene>
    <name evidence="14" type="ordered locus">Rvan_2571</name>
</gene>
<evidence type="ECO:0000256" key="6">
    <source>
        <dbReference type="ARBA" id="ARBA00022989"/>
    </source>
</evidence>
<proteinExistence type="inferred from homology"/>
<dbReference type="InterPro" id="IPR000067">
    <property type="entry name" value="FlgMring_FliF"/>
</dbReference>
<evidence type="ECO:0000259" key="13">
    <source>
        <dbReference type="Pfam" id="PF08345"/>
    </source>
</evidence>
<comment type="function">
    <text evidence="9">The M ring may be actively involved in energy transduction.</text>
</comment>
<feature type="domain" description="Flagellar M-ring N-terminal" evidence="12">
    <location>
        <begin position="56"/>
        <end position="228"/>
    </location>
</feature>
<comment type="subcellular location">
    <subcellularLocation>
        <location evidence="1 9">Bacterial flagellum basal body</location>
    </subcellularLocation>
    <subcellularLocation>
        <location evidence="2">Cell membrane</location>
        <topology evidence="2">Multi-pass membrane protein</topology>
    </subcellularLocation>
</comment>
<keyword evidence="5 11" id="KW-0812">Transmembrane</keyword>
<dbReference type="HOGENOM" id="CLU_028108_4_0_5"/>
<sequence length="547" mass="58421">MIRPASQRGWGNMAIRDQIDALRVSLLGLGARRLAALVAVGVAIVAIVGVGSYYVSRAEKDVLYVGLTASDVSRIGAVLKEAGIPFDSNSEANKIFVNRGDTARARMILAERGLPNNATAGYELFDKLGSLGLTSFMQNITRVRALEGEIARTIEAMRAVNSARVHLVMADAGSFRREPQAATASVVVKPAGAEPPSAAAIRQIVASAVPGMKPDHVSVLSTDGTILSAGDDGPGVASGKMLDLEKQVSREINDNIRKTLTPVLGLGNFETSVTVRLNLDRKQINETAFDPESKAERSTRTVKESSNSQNTNQKWNISVEQNIPTDQQNTKPSDQSKRASERKEETTNYEVSSKSVTTQSEGYRVENIAVAVVLNRKPLLAAADSAKTAPDEQIRVVERLVSSAAGLDSLRGDKATVVALDFAGGNEFDQAPSLTFWDHVMEGLGSYVIAAALLISTILFVAVGLRPSLRMILENKPKPAPQIAADKRTTPVLETVAATVETPDNAEGPPLPTPSAKKNSPLKSVEKAIAEDEEKAAAVLIDWIREG</sequence>
<dbReference type="Gene3D" id="3.30.300.30">
    <property type="match status" value="1"/>
</dbReference>
<dbReference type="PRINTS" id="PR01009">
    <property type="entry name" value="FLGMRINGFLIF"/>
</dbReference>
<evidence type="ECO:0000256" key="11">
    <source>
        <dbReference type="SAM" id="Phobius"/>
    </source>
</evidence>
<dbReference type="NCBIfam" id="TIGR00206">
    <property type="entry name" value="fliF"/>
    <property type="match status" value="1"/>
</dbReference>
<dbReference type="InterPro" id="IPR013556">
    <property type="entry name" value="Flag_M-ring_C"/>
</dbReference>
<accession>E3I6R8</accession>
<evidence type="ECO:0000313" key="15">
    <source>
        <dbReference type="Proteomes" id="UP000001399"/>
    </source>
</evidence>
<evidence type="ECO:0000256" key="1">
    <source>
        <dbReference type="ARBA" id="ARBA00004117"/>
    </source>
</evidence>
<evidence type="ECO:0000313" key="14">
    <source>
        <dbReference type="EMBL" id="ADP71786.1"/>
    </source>
</evidence>
<evidence type="ECO:0000256" key="5">
    <source>
        <dbReference type="ARBA" id="ARBA00022692"/>
    </source>
</evidence>
<dbReference type="AlphaFoldDB" id="E3I6R8"/>
<dbReference type="Gene3D" id="3.30.70.1530">
    <property type="entry name" value="Hypothetical protein rpa1041"/>
    <property type="match status" value="1"/>
</dbReference>
<comment type="similarity">
    <text evidence="3 9">Belongs to the FliF family.</text>
</comment>
<evidence type="ECO:0000256" key="7">
    <source>
        <dbReference type="ARBA" id="ARBA00023136"/>
    </source>
</evidence>
<dbReference type="PANTHER" id="PTHR30046">
    <property type="entry name" value="FLAGELLAR M-RING PROTEIN"/>
    <property type="match status" value="1"/>
</dbReference>
<feature type="compositionally biased region" description="Polar residues" evidence="10">
    <location>
        <begin position="304"/>
        <end position="333"/>
    </location>
</feature>
<feature type="compositionally biased region" description="Basic and acidic residues" evidence="10">
    <location>
        <begin position="334"/>
        <end position="346"/>
    </location>
</feature>
<name>E3I6R8_RHOVT</name>
<dbReference type="Pfam" id="PF01514">
    <property type="entry name" value="YscJ_FliF"/>
    <property type="match status" value="1"/>
</dbReference>
<evidence type="ECO:0000256" key="8">
    <source>
        <dbReference type="ARBA" id="ARBA00023143"/>
    </source>
</evidence>
<keyword evidence="7 11" id="KW-0472">Membrane</keyword>
<keyword evidence="14" id="KW-0282">Flagellum</keyword>
<protein>
    <recommendedName>
        <fullName evidence="9">Flagellar M-ring protein</fullName>
    </recommendedName>
</protein>
<keyword evidence="14" id="KW-0969">Cilium</keyword>
<dbReference type="STRING" id="648757.Rvan_2571"/>
<dbReference type="Proteomes" id="UP000001399">
    <property type="component" value="Chromosome"/>
</dbReference>
<keyword evidence="6 11" id="KW-1133">Transmembrane helix</keyword>
<evidence type="ECO:0000256" key="9">
    <source>
        <dbReference type="PIRNR" id="PIRNR004862"/>
    </source>
</evidence>
<dbReference type="InterPro" id="IPR045851">
    <property type="entry name" value="AMP-bd_C_sf"/>
</dbReference>
<dbReference type="PANTHER" id="PTHR30046:SF0">
    <property type="entry name" value="FLAGELLAR M-RING PROTEIN"/>
    <property type="match status" value="1"/>
</dbReference>
<feature type="region of interest" description="Disordered" evidence="10">
    <location>
        <begin position="288"/>
        <end position="356"/>
    </location>
</feature>
<dbReference type="GO" id="GO:0003774">
    <property type="term" value="F:cytoskeletal motor activity"/>
    <property type="evidence" value="ECO:0007669"/>
    <property type="project" value="InterPro"/>
</dbReference>
<dbReference type="InterPro" id="IPR043427">
    <property type="entry name" value="YscJ/FliF"/>
</dbReference>
<evidence type="ECO:0000256" key="10">
    <source>
        <dbReference type="SAM" id="MobiDB-lite"/>
    </source>
</evidence>
<evidence type="ECO:0000256" key="2">
    <source>
        <dbReference type="ARBA" id="ARBA00004651"/>
    </source>
</evidence>
<dbReference type="EMBL" id="CP002292">
    <property type="protein sequence ID" value="ADP71786.1"/>
    <property type="molecule type" value="Genomic_DNA"/>
</dbReference>
<dbReference type="eggNOG" id="COG1766">
    <property type="taxonomic scope" value="Bacteria"/>
</dbReference>
<dbReference type="GO" id="GO:0009431">
    <property type="term" value="C:bacterial-type flagellum basal body, MS ring"/>
    <property type="evidence" value="ECO:0007669"/>
    <property type="project" value="InterPro"/>
</dbReference>
<reference evidence="15" key="1">
    <citation type="journal article" date="2011" name="J. Bacteriol.">
        <title>Genome sequences of eight morphologically diverse alphaproteobacteria.</title>
        <authorList>
            <consortium name="US DOE Joint Genome Institute"/>
            <person name="Brown P.J."/>
            <person name="Kysela D.T."/>
            <person name="Buechlein A."/>
            <person name="Hemmerich C."/>
            <person name="Brun Y.V."/>
        </authorList>
    </citation>
    <scope>NUCLEOTIDE SEQUENCE [LARGE SCALE GENOMIC DNA]</scope>
    <source>
        <strain evidence="15">ATCC 17100 / ATH 3.1.1 / DSM 162 / LMG 4299</strain>
    </source>
</reference>
<evidence type="ECO:0000259" key="12">
    <source>
        <dbReference type="Pfam" id="PF01514"/>
    </source>
</evidence>
<keyword evidence="14" id="KW-0966">Cell projection</keyword>
<feature type="domain" description="Flagellar M-ring C-terminal" evidence="13">
    <location>
        <begin position="260"/>
        <end position="422"/>
    </location>
</feature>
<dbReference type="InterPro" id="IPR006182">
    <property type="entry name" value="FliF_N_dom"/>
</dbReference>
<dbReference type="GO" id="GO:0005886">
    <property type="term" value="C:plasma membrane"/>
    <property type="evidence" value="ECO:0007669"/>
    <property type="project" value="UniProtKB-SubCell"/>
</dbReference>
<keyword evidence="8 9" id="KW-0975">Bacterial flagellum</keyword>
<dbReference type="GO" id="GO:0071973">
    <property type="term" value="P:bacterial-type flagellum-dependent cell motility"/>
    <property type="evidence" value="ECO:0007669"/>
    <property type="project" value="InterPro"/>
</dbReference>
<dbReference type="KEGG" id="rva:Rvan_2571"/>